<dbReference type="PANTHER" id="PTHR30055">
    <property type="entry name" value="HTH-TYPE TRANSCRIPTIONAL REGULATOR RUTR"/>
    <property type="match status" value="1"/>
</dbReference>
<keyword evidence="7" id="KW-1185">Reference proteome</keyword>
<feature type="domain" description="HTH tetR-type" evidence="5">
    <location>
        <begin position="3"/>
        <end position="63"/>
    </location>
</feature>
<proteinExistence type="predicted"/>
<evidence type="ECO:0000313" key="6">
    <source>
        <dbReference type="EMBL" id="REF00859.1"/>
    </source>
</evidence>
<dbReference type="SUPFAM" id="SSF46689">
    <property type="entry name" value="Homeodomain-like"/>
    <property type="match status" value="1"/>
</dbReference>
<keyword evidence="2 4" id="KW-0238">DNA-binding</keyword>
<comment type="caution">
    <text evidence="6">The sequence shown here is derived from an EMBL/GenBank/DDBJ whole genome shotgun (WGS) entry which is preliminary data.</text>
</comment>
<evidence type="ECO:0000313" key="7">
    <source>
        <dbReference type="Proteomes" id="UP000256661"/>
    </source>
</evidence>
<dbReference type="GO" id="GO:0000976">
    <property type="term" value="F:transcription cis-regulatory region binding"/>
    <property type="evidence" value="ECO:0007669"/>
    <property type="project" value="TreeGrafter"/>
</dbReference>
<dbReference type="AlphaFoldDB" id="A0A3D9SYD3"/>
<organism evidence="6 7">
    <name type="scientific">Thermomonospora umbrina</name>
    <dbReference type="NCBI Taxonomy" id="111806"/>
    <lineage>
        <taxon>Bacteria</taxon>
        <taxon>Bacillati</taxon>
        <taxon>Actinomycetota</taxon>
        <taxon>Actinomycetes</taxon>
        <taxon>Streptosporangiales</taxon>
        <taxon>Thermomonosporaceae</taxon>
        <taxon>Thermomonospora</taxon>
    </lineage>
</organism>
<dbReference type="PROSITE" id="PS50977">
    <property type="entry name" value="HTH_TETR_2"/>
    <property type="match status" value="1"/>
</dbReference>
<dbReference type="GO" id="GO:0003700">
    <property type="term" value="F:DNA-binding transcription factor activity"/>
    <property type="evidence" value="ECO:0007669"/>
    <property type="project" value="TreeGrafter"/>
</dbReference>
<keyword evidence="1" id="KW-0805">Transcription regulation</keyword>
<dbReference type="SUPFAM" id="SSF48498">
    <property type="entry name" value="Tetracyclin repressor-like, C-terminal domain"/>
    <property type="match status" value="1"/>
</dbReference>
<keyword evidence="3" id="KW-0804">Transcription</keyword>
<gene>
    <name evidence="6" type="ORF">DFJ69_6453</name>
</gene>
<dbReference type="Gene3D" id="1.10.357.10">
    <property type="entry name" value="Tetracycline Repressor, domain 2"/>
    <property type="match status" value="1"/>
</dbReference>
<dbReference type="EMBL" id="QTTT01000001">
    <property type="protein sequence ID" value="REF00859.1"/>
    <property type="molecule type" value="Genomic_DNA"/>
</dbReference>
<sequence>MSDPETERLIGTATRMFAELGFDGTSTRLIADAAGVDMPTLLARVGTKPQLYRAVMHRADEAEREALRSAVAVYTPSRQGIIELADAYLDFHASHPHVMALWLHRWMGDAADVPGLEDLYTRPLSTLVAETVRDQVPDDVDPDYLVWTVVWCVFGFLSGGILYSDPERTAFRRSRGEGLGPGEPTALADFRRHLHTLVDRLFTPVDRERD</sequence>
<dbReference type="Proteomes" id="UP000256661">
    <property type="component" value="Unassembled WGS sequence"/>
</dbReference>
<evidence type="ECO:0000256" key="4">
    <source>
        <dbReference type="PROSITE-ProRule" id="PRU00335"/>
    </source>
</evidence>
<dbReference type="InterPro" id="IPR001647">
    <property type="entry name" value="HTH_TetR"/>
</dbReference>
<name>A0A3D9SYD3_9ACTN</name>
<accession>A0A3D9SYD3</accession>
<evidence type="ECO:0000256" key="1">
    <source>
        <dbReference type="ARBA" id="ARBA00023015"/>
    </source>
</evidence>
<protein>
    <submittedName>
        <fullName evidence="6">TetR family transcriptional regulator</fullName>
    </submittedName>
</protein>
<dbReference type="InterPro" id="IPR009057">
    <property type="entry name" value="Homeodomain-like_sf"/>
</dbReference>
<evidence type="ECO:0000256" key="2">
    <source>
        <dbReference type="ARBA" id="ARBA00023125"/>
    </source>
</evidence>
<dbReference type="InterPro" id="IPR050109">
    <property type="entry name" value="HTH-type_TetR-like_transc_reg"/>
</dbReference>
<dbReference type="InterPro" id="IPR036271">
    <property type="entry name" value="Tet_transcr_reg_TetR-rel_C_sf"/>
</dbReference>
<dbReference type="RefSeq" id="WP_116025968.1">
    <property type="nucleotide sequence ID" value="NZ_QTTT01000001.1"/>
</dbReference>
<feature type="DNA-binding region" description="H-T-H motif" evidence="4">
    <location>
        <begin position="26"/>
        <end position="45"/>
    </location>
</feature>
<dbReference type="Pfam" id="PF00440">
    <property type="entry name" value="TetR_N"/>
    <property type="match status" value="1"/>
</dbReference>
<dbReference type="PANTHER" id="PTHR30055:SF234">
    <property type="entry name" value="HTH-TYPE TRANSCRIPTIONAL REGULATOR BETI"/>
    <property type="match status" value="1"/>
</dbReference>
<evidence type="ECO:0000259" key="5">
    <source>
        <dbReference type="PROSITE" id="PS50977"/>
    </source>
</evidence>
<reference evidence="6 7" key="1">
    <citation type="submission" date="2018-08" db="EMBL/GenBank/DDBJ databases">
        <title>Sequencing the genomes of 1000 actinobacteria strains.</title>
        <authorList>
            <person name="Klenk H.-P."/>
        </authorList>
    </citation>
    <scope>NUCLEOTIDE SEQUENCE [LARGE SCALE GENOMIC DNA]</scope>
    <source>
        <strain evidence="6 7">DSM 43927</strain>
    </source>
</reference>
<evidence type="ECO:0000256" key="3">
    <source>
        <dbReference type="ARBA" id="ARBA00023163"/>
    </source>
</evidence>
<dbReference type="OrthoDB" id="3404594at2"/>